<dbReference type="SUPFAM" id="SSF54427">
    <property type="entry name" value="NTF2-like"/>
    <property type="match status" value="1"/>
</dbReference>
<dbReference type="Pfam" id="PF13577">
    <property type="entry name" value="SnoaL_4"/>
    <property type="match status" value="1"/>
</dbReference>
<proteinExistence type="predicted"/>
<name>A0A094QCI6_9ZZZZ</name>
<protein>
    <recommendedName>
        <fullName evidence="1">SnoaL-like domain-containing protein</fullName>
    </recommendedName>
</protein>
<dbReference type="CDD" id="cd00531">
    <property type="entry name" value="NTF2_like"/>
    <property type="match status" value="1"/>
</dbReference>
<evidence type="ECO:0000313" key="2">
    <source>
        <dbReference type="EMBL" id="KGA21127.1"/>
    </source>
</evidence>
<dbReference type="Gene3D" id="3.10.450.50">
    <property type="match status" value="1"/>
</dbReference>
<sequence>MTTNIPNDLTITPNDRIAIEDLMKKYCYFFDRNMPKELSELFAIDAVVDYGPEVDNLNGQDQIFEMVSKGLSTTFTATSHHISNFLILSADAETATSSCYLYAWHRYRNKSEIGHLWGGYQSEFKRTKSGWVIKSLRLYAVSTIDFHRDTMHSINRN</sequence>
<dbReference type="InterPro" id="IPR032710">
    <property type="entry name" value="NTF2-like_dom_sf"/>
</dbReference>
<organism evidence="2">
    <name type="scientific">freshwater metagenome</name>
    <dbReference type="NCBI Taxonomy" id="449393"/>
    <lineage>
        <taxon>unclassified sequences</taxon>
        <taxon>metagenomes</taxon>
        <taxon>ecological metagenomes</taxon>
    </lineage>
</organism>
<gene>
    <name evidence="2" type="ORF">GM51_3575</name>
</gene>
<feature type="domain" description="SnoaL-like" evidence="1">
    <location>
        <begin position="14"/>
        <end position="137"/>
    </location>
</feature>
<reference evidence="2" key="1">
    <citation type="submission" date="2014-06" db="EMBL/GenBank/DDBJ databases">
        <title>Key roles for freshwater Actinobacteria revealed by deep metagenomic sequencing.</title>
        <authorList>
            <person name="Ghai R."/>
            <person name="Mizuno C.M."/>
            <person name="Picazo A."/>
            <person name="Camacho A."/>
            <person name="Rodriguez-Valera F."/>
        </authorList>
    </citation>
    <scope>NUCLEOTIDE SEQUENCE</scope>
</reference>
<accession>A0A094QCI6</accession>
<evidence type="ECO:0000259" key="1">
    <source>
        <dbReference type="Pfam" id="PF13577"/>
    </source>
</evidence>
<dbReference type="InterPro" id="IPR037401">
    <property type="entry name" value="SnoaL-like"/>
</dbReference>
<dbReference type="EMBL" id="JNSL01000013">
    <property type="protein sequence ID" value="KGA21127.1"/>
    <property type="molecule type" value="Genomic_DNA"/>
</dbReference>
<dbReference type="AlphaFoldDB" id="A0A094QCI6"/>
<comment type="caution">
    <text evidence="2">The sequence shown here is derived from an EMBL/GenBank/DDBJ whole genome shotgun (WGS) entry which is preliminary data.</text>
</comment>